<dbReference type="EMBL" id="LAJY01000256">
    <property type="protein sequence ID" value="KJV09570.1"/>
    <property type="molecule type" value="Genomic_DNA"/>
</dbReference>
<gene>
    <name evidence="1" type="ORF">VZ95_10675</name>
</gene>
<keyword evidence="2" id="KW-1185">Reference proteome</keyword>
<reference evidence="1 2" key="1">
    <citation type="submission" date="2015-03" db="EMBL/GenBank/DDBJ databases">
        <title>Draft genome sequence of Elstera litoralis.</title>
        <authorList>
            <person name="Rahalkar M.C."/>
            <person name="Dhakephalkar P.K."/>
            <person name="Pore S.D."/>
            <person name="Arora P."/>
            <person name="Kapse N.G."/>
            <person name="Pandit P.S."/>
        </authorList>
    </citation>
    <scope>NUCLEOTIDE SEQUENCE [LARGE SCALE GENOMIC DNA]</scope>
    <source>
        <strain evidence="1 2">Dia-1</strain>
    </source>
</reference>
<dbReference type="Proteomes" id="UP000033774">
    <property type="component" value="Unassembled WGS sequence"/>
</dbReference>
<dbReference type="AlphaFoldDB" id="A0A0F3IS73"/>
<protein>
    <submittedName>
        <fullName evidence="1">Uncharacterized protein</fullName>
    </submittedName>
</protein>
<comment type="caution">
    <text evidence="1">The sequence shown here is derived from an EMBL/GenBank/DDBJ whole genome shotgun (WGS) entry which is preliminary data.</text>
</comment>
<evidence type="ECO:0000313" key="2">
    <source>
        <dbReference type="Proteomes" id="UP000033774"/>
    </source>
</evidence>
<accession>A0A0F3IS73</accession>
<organism evidence="1 2">
    <name type="scientific">Elstera litoralis</name>
    <dbReference type="NCBI Taxonomy" id="552518"/>
    <lineage>
        <taxon>Bacteria</taxon>
        <taxon>Pseudomonadati</taxon>
        <taxon>Pseudomonadota</taxon>
        <taxon>Alphaproteobacteria</taxon>
        <taxon>Rhodospirillales</taxon>
        <taxon>Rhodospirillaceae</taxon>
        <taxon>Elstera</taxon>
    </lineage>
</organism>
<evidence type="ECO:0000313" key="1">
    <source>
        <dbReference type="EMBL" id="KJV09570.1"/>
    </source>
</evidence>
<sequence>MEKLIVKIAVLSNRLTLAGLLSLAVCAFAFYSFNSRSMADDFFRIAEIRSTSVFPRAIFEWNAFNPRFYIDAYRIRPRQI</sequence>
<name>A0A0F3IS73_9PROT</name>
<proteinExistence type="predicted"/>